<evidence type="ECO:0000313" key="1">
    <source>
        <dbReference type="EMBL" id="KAK9988781.1"/>
    </source>
</evidence>
<name>A0AAW2BTW3_9ROSI</name>
<comment type="caution">
    <text evidence="1">The sequence shown here is derived from an EMBL/GenBank/DDBJ whole genome shotgun (WGS) entry which is preliminary data.</text>
</comment>
<dbReference type="Pfam" id="PF03004">
    <property type="entry name" value="Transposase_24"/>
    <property type="match status" value="1"/>
</dbReference>
<protein>
    <submittedName>
        <fullName evidence="1">Uncharacterized protein</fullName>
    </submittedName>
</protein>
<gene>
    <name evidence="1" type="ORF">SO802_029020</name>
</gene>
<reference evidence="1 2" key="1">
    <citation type="submission" date="2024-01" db="EMBL/GenBank/DDBJ databases">
        <title>A telomere-to-telomere, gap-free genome of sweet tea (Lithocarpus litseifolius).</title>
        <authorList>
            <person name="Zhou J."/>
        </authorList>
    </citation>
    <scope>NUCLEOTIDE SEQUENCE [LARGE SCALE GENOMIC DNA]</scope>
    <source>
        <strain evidence="1">Zhou-2022a</strain>
        <tissue evidence="1">Leaf</tissue>
    </source>
</reference>
<dbReference type="Proteomes" id="UP001459277">
    <property type="component" value="Unassembled WGS sequence"/>
</dbReference>
<dbReference type="InterPro" id="IPR004252">
    <property type="entry name" value="Probable_transposase_24"/>
</dbReference>
<keyword evidence="2" id="KW-1185">Reference proteome</keyword>
<accession>A0AAW2BTW3</accession>
<organism evidence="1 2">
    <name type="scientific">Lithocarpus litseifolius</name>
    <dbReference type="NCBI Taxonomy" id="425828"/>
    <lineage>
        <taxon>Eukaryota</taxon>
        <taxon>Viridiplantae</taxon>
        <taxon>Streptophyta</taxon>
        <taxon>Embryophyta</taxon>
        <taxon>Tracheophyta</taxon>
        <taxon>Spermatophyta</taxon>
        <taxon>Magnoliopsida</taxon>
        <taxon>eudicotyledons</taxon>
        <taxon>Gunneridae</taxon>
        <taxon>Pentapetalae</taxon>
        <taxon>rosids</taxon>
        <taxon>fabids</taxon>
        <taxon>Fagales</taxon>
        <taxon>Fagaceae</taxon>
        <taxon>Lithocarpus</taxon>
    </lineage>
</organism>
<dbReference type="EMBL" id="JAZDWU010000010">
    <property type="protein sequence ID" value="KAK9988781.1"/>
    <property type="molecule type" value="Genomic_DNA"/>
</dbReference>
<evidence type="ECO:0000313" key="2">
    <source>
        <dbReference type="Proteomes" id="UP001459277"/>
    </source>
</evidence>
<sequence length="148" mass="16773">MRIKKQTKKCMKLLRKIESKKNRDHRSKQDDLHTVGSCRYVVHAAKKAKVDGRLVERAALYSILHTYKDGSTVNPVVQGKMDQLQSSDPSGSIAWSLDNVFAKVMGKERKCRIRGVGFVQAQVAEVASVLSRTFKYNHVKQGMTKMHN</sequence>
<dbReference type="AlphaFoldDB" id="A0AAW2BTW3"/>
<proteinExistence type="predicted"/>